<evidence type="ECO:0000256" key="1">
    <source>
        <dbReference type="SAM" id="MobiDB-lite"/>
    </source>
</evidence>
<feature type="region of interest" description="Disordered" evidence="1">
    <location>
        <begin position="119"/>
        <end position="181"/>
    </location>
</feature>
<evidence type="ECO:0000313" key="3">
    <source>
        <dbReference type="Proteomes" id="UP001241056"/>
    </source>
</evidence>
<sequence length="195" mass="20650">MNISSVGHSFATHSYAARSEQSGADKPEYKKPEKDAALSPEQLKEVEKLKARDREVRAHEMAHLAAAGGLATSGASFSYQRGPDGVSYAVGGEVKIDTSSGSNPEETLRKAQIIRAAALAPAEPSGQDRAVAAKASQMEAQARAEQAAVERDEQEPSAEDEKVQSQNNANQQAAVQQYQSAAAGFDNAPQLQLQA</sequence>
<protein>
    <submittedName>
        <fullName evidence="2">Metalloprotease CJM1_0395 family protein</fullName>
    </submittedName>
</protein>
<dbReference type="Pfam" id="PF12118">
    <property type="entry name" value="SprA-related"/>
    <property type="match status" value="1"/>
</dbReference>
<organism evidence="2 3">
    <name type="scientific">Thiopseudomonas acetoxidans</name>
    <dbReference type="NCBI Taxonomy" id="3041622"/>
    <lineage>
        <taxon>Bacteria</taxon>
        <taxon>Pseudomonadati</taxon>
        <taxon>Pseudomonadota</taxon>
        <taxon>Gammaproteobacteria</taxon>
        <taxon>Pseudomonadales</taxon>
        <taxon>Pseudomonadaceae</taxon>
        <taxon>Thiopseudomonas</taxon>
    </lineage>
</organism>
<feature type="compositionally biased region" description="Basic and acidic residues" evidence="1">
    <location>
        <begin position="23"/>
        <end position="43"/>
    </location>
</feature>
<keyword evidence="3" id="KW-1185">Reference proteome</keyword>
<dbReference type="InterPro" id="IPR021973">
    <property type="entry name" value="SprA-related"/>
</dbReference>
<feature type="region of interest" description="Disordered" evidence="1">
    <location>
        <begin position="1"/>
        <end position="43"/>
    </location>
</feature>
<dbReference type="GO" id="GO:0008237">
    <property type="term" value="F:metallopeptidase activity"/>
    <property type="evidence" value="ECO:0007669"/>
    <property type="project" value="UniProtKB-KW"/>
</dbReference>
<keyword evidence="2" id="KW-0645">Protease</keyword>
<feature type="compositionally biased region" description="Low complexity" evidence="1">
    <location>
        <begin position="137"/>
        <end position="147"/>
    </location>
</feature>
<evidence type="ECO:0000313" key="2">
    <source>
        <dbReference type="EMBL" id="MDM7858590.1"/>
    </source>
</evidence>
<reference evidence="2 3" key="1">
    <citation type="submission" date="2023-06" db="EMBL/GenBank/DDBJ databases">
        <title>Thiopseudomonas sp. CY1220 draft genome sequence.</title>
        <authorList>
            <person name="Zhao G."/>
            <person name="An M."/>
        </authorList>
    </citation>
    <scope>NUCLEOTIDE SEQUENCE [LARGE SCALE GENOMIC DNA]</scope>
    <source>
        <strain evidence="2 3">CY1220</strain>
    </source>
</reference>
<comment type="caution">
    <text evidence="2">The sequence shown here is derived from an EMBL/GenBank/DDBJ whole genome shotgun (WGS) entry which is preliminary data.</text>
</comment>
<keyword evidence="2" id="KW-0482">Metalloprotease</keyword>
<dbReference type="RefSeq" id="WP_289411350.1">
    <property type="nucleotide sequence ID" value="NZ_JAUCDY010000013.1"/>
</dbReference>
<keyword evidence="2" id="KW-0378">Hydrolase</keyword>
<name>A0ABT7SQZ8_9GAMM</name>
<accession>A0ABT7SQZ8</accession>
<gene>
    <name evidence="2" type="ORF">QEZ41_09950</name>
</gene>
<dbReference type="Proteomes" id="UP001241056">
    <property type="component" value="Unassembled WGS sequence"/>
</dbReference>
<dbReference type="EMBL" id="JAUCDY010000013">
    <property type="protein sequence ID" value="MDM7858590.1"/>
    <property type="molecule type" value="Genomic_DNA"/>
</dbReference>
<feature type="compositionally biased region" description="Low complexity" evidence="1">
    <location>
        <begin position="164"/>
        <end position="181"/>
    </location>
</feature>
<proteinExistence type="predicted"/>